<dbReference type="InterPro" id="IPR011043">
    <property type="entry name" value="Gal_Oxase/kelch_b-propeller"/>
</dbReference>
<dbReference type="Pfam" id="PF07734">
    <property type="entry name" value="FBA_1"/>
    <property type="match status" value="1"/>
</dbReference>
<accession>A0ABM0W6K3</accession>
<reference evidence="2" key="1">
    <citation type="journal article" date="2014" name="Nat. Commun.">
        <title>The emerging biofuel crop Camelina sativa retains a highly undifferentiated hexaploid genome structure.</title>
        <authorList>
            <person name="Kagale S."/>
            <person name="Koh C."/>
            <person name="Nixon J."/>
            <person name="Bollina V."/>
            <person name="Clarke W.E."/>
            <person name="Tuteja R."/>
            <person name="Spillane C."/>
            <person name="Robinson S.J."/>
            <person name="Links M.G."/>
            <person name="Clarke C."/>
            <person name="Higgins E.E."/>
            <person name="Huebert T."/>
            <person name="Sharpe A.G."/>
            <person name="Parkin I.A."/>
        </authorList>
    </citation>
    <scope>NUCLEOTIDE SEQUENCE [LARGE SCALE GENOMIC DNA]</scope>
    <source>
        <strain evidence="2">cv. DH55</strain>
    </source>
</reference>
<dbReference type="SUPFAM" id="SSF50965">
    <property type="entry name" value="Galactose oxidase, central domain"/>
    <property type="match status" value="1"/>
</dbReference>
<dbReference type="NCBIfam" id="TIGR01640">
    <property type="entry name" value="F_box_assoc_1"/>
    <property type="match status" value="1"/>
</dbReference>
<dbReference type="Proteomes" id="UP000694864">
    <property type="component" value="Chromosome 15"/>
</dbReference>
<feature type="domain" description="F-box associated beta-propeller type 1" evidence="1">
    <location>
        <begin position="17"/>
        <end position="191"/>
    </location>
</feature>
<protein>
    <submittedName>
        <fullName evidence="3">F-box/LRR-repeat protein At2g43260-like</fullName>
    </submittedName>
</protein>
<dbReference type="InterPro" id="IPR006527">
    <property type="entry name" value="F-box-assoc_dom_typ1"/>
</dbReference>
<proteinExistence type="predicted"/>
<organism evidence="2 3">
    <name type="scientific">Camelina sativa</name>
    <name type="common">False flax</name>
    <name type="synonym">Myagrum sativum</name>
    <dbReference type="NCBI Taxonomy" id="90675"/>
    <lineage>
        <taxon>Eukaryota</taxon>
        <taxon>Viridiplantae</taxon>
        <taxon>Streptophyta</taxon>
        <taxon>Embryophyta</taxon>
        <taxon>Tracheophyta</taxon>
        <taxon>Spermatophyta</taxon>
        <taxon>Magnoliopsida</taxon>
        <taxon>eudicotyledons</taxon>
        <taxon>Gunneridae</taxon>
        <taxon>Pentapetalae</taxon>
        <taxon>rosids</taxon>
        <taxon>malvids</taxon>
        <taxon>Brassicales</taxon>
        <taxon>Brassicaceae</taxon>
        <taxon>Camelineae</taxon>
        <taxon>Camelina</taxon>
    </lineage>
</organism>
<dbReference type="GeneID" id="104746592"/>
<dbReference type="PANTHER" id="PTHR31111">
    <property type="entry name" value="BNAA05G37150D PROTEIN-RELATED"/>
    <property type="match status" value="1"/>
</dbReference>
<sequence>MPHCPLLWHYIFPALWAMGFGRDKVSKSFKVVRMFFDPYNYCEVLDVNIGEWRRTLSAPPYLIDPRRKSACVNGSIYWLNCGPLKLLAFDLHTQKFRDVPFLPPSASFADQLVNLDDRLAIATPYGGPWKLEIWTMDLQKEEDGWSMTYSIPLSTSRDLNPSPITVHFRPLTVSKEGNVFFHDNDKRLLVYEPKTNLIRCISKDTWVLLRYPNCLNLCLPYCLPLRFFLK</sequence>
<dbReference type="PANTHER" id="PTHR31111:SF113">
    <property type="entry name" value="F-BOX ASSOCIATED UBIQUITINATION EFFECTOR FAMILY PROTEIN"/>
    <property type="match status" value="1"/>
</dbReference>
<keyword evidence="2" id="KW-1185">Reference proteome</keyword>
<reference evidence="3" key="2">
    <citation type="submission" date="2025-08" db="UniProtKB">
        <authorList>
            <consortium name="RefSeq"/>
        </authorList>
    </citation>
    <scope>IDENTIFICATION</scope>
    <source>
        <tissue evidence="3">Leaf</tissue>
    </source>
</reference>
<name>A0ABM0W6K3_CAMSA</name>
<gene>
    <name evidence="3" type="primary">LOC104746592</name>
</gene>
<dbReference type="RefSeq" id="XP_010466412.1">
    <property type="nucleotide sequence ID" value="XM_010468110.1"/>
</dbReference>
<evidence type="ECO:0000313" key="3">
    <source>
        <dbReference type="RefSeq" id="XP_010466412.1"/>
    </source>
</evidence>
<evidence type="ECO:0000259" key="1">
    <source>
        <dbReference type="Pfam" id="PF07734"/>
    </source>
</evidence>
<evidence type="ECO:0000313" key="2">
    <source>
        <dbReference type="Proteomes" id="UP000694864"/>
    </source>
</evidence>
<dbReference type="InterPro" id="IPR017451">
    <property type="entry name" value="F-box-assoc_interact_dom"/>
</dbReference>